<dbReference type="InterPro" id="IPR018060">
    <property type="entry name" value="HTH_AraC"/>
</dbReference>
<keyword evidence="1" id="KW-0805">Transcription regulation</keyword>
<evidence type="ECO:0000256" key="4">
    <source>
        <dbReference type="SAM" id="MobiDB-lite"/>
    </source>
</evidence>
<feature type="domain" description="HTH araC/xylS-type" evidence="6">
    <location>
        <begin position="269"/>
        <end position="373"/>
    </location>
</feature>
<comment type="caution">
    <text evidence="7">The sequence shown here is derived from an EMBL/GenBank/DDBJ whole genome shotgun (WGS) entry which is preliminary data.</text>
</comment>
<keyword evidence="8" id="KW-1185">Reference proteome</keyword>
<keyword evidence="5" id="KW-1133">Transmembrane helix</keyword>
<feature type="compositionally biased region" description="Polar residues" evidence="4">
    <location>
        <begin position="379"/>
        <end position="389"/>
    </location>
</feature>
<feature type="transmembrane region" description="Helical" evidence="5">
    <location>
        <begin position="106"/>
        <end position="128"/>
    </location>
</feature>
<evidence type="ECO:0000256" key="2">
    <source>
        <dbReference type="ARBA" id="ARBA00023125"/>
    </source>
</evidence>
<dbReference type="PROSITE" id="PS01124">
    <property type="entry name" value="HTH_ARAC_FAMILY_2"/>
    <property type="match status" value="1"/>
</dbReference>
<evidence type="ECO:0000256" key="3">
    <source>
        <dbReference type="ARBA" id="ARBA00023163"/>
    </source>
</evidence>
<evidence type="ECO:0000313" key="8">
    <source>
        <dbReference type="Proteomes" id="UP000785613"/>
    </source>
</evidence>
<keyword evidence="3" id="KW-0804">Transcription</keyword>
<reference evidence="7 8" key="1">
    <citation type="submission" date="2019-09" db="EMBL/GenBank/DDBJ databases">
        <title>Taxonomy of Antarctic Massilia spp.: description of Massilia rubra sp. nov., Massilia aquatica sp. nov., Massilia mucilaginosa sp. nov., Massilia frigida sp. nov. isolated from streams, lakes and regoliths.</title>
        <authorList>
            <person name="Holochova P."/>
            <person name="Sedlacek I."/>
            <person name="Kralova S."/>
            <person name="Maslanova I."/>
            <person name="Busse H.-J."/>
            <person name="Stankova E."/>
            <person name="Vrbovska V."/>
            <person name="Kovarovic V."/>
            <person name="Bartak M."/>
            <person name="Svec P."/>
            <person name="Pantucek R."/>
        </authorList>
    </citation>
    <scope>NUCLEOTIDE SEQUENCE [LARGE SCALE GENOMIC DNA]</scope>
    <source>
        <strain evidence="7 8">CCM 8692</strain>
    </source>
</reference>
<dbReference type="InterPro" id="IPR009057">
    <property type="entry name" value="Homeodomain-like_sf"/>
</dbReference>
<dbReference type="RefSeq" id="WP_167232397.1">
    <property type="nucleotide sequence ID" value="NZ_VUYU01000040.1"/>
</dbReference>
<feature type="transmembrane region" description="Helical" evidence="5">
    <location>
        <begin position="178"/>
        <end position="199"/>
    </location>
</feature>
<organism evidence="7 8">
    <name type="scientific">Massilia rubra</name>
    <dbReference type="NCBI Taxonomy" id="2607910"/>
    <lineage>
        <taxon>Bacteria</taxon>
        <taxon>Pseudomonadati</taxon>
        <taxon>Pseudomonadota</taxon>
        <taxon>Betaproteobacteria</taxon>
        <taxon>Burkholderiales</taxon>
        <taxon>Oxalobacteraceae</taxon>
        <taxon>Telluria group</taxon>
        <taxon>Massilia</taxon>
    </lineage>
</organism>
<feature type="transmembrane region" description="Helical" evidence="5">
    <location>
        <begin position="134"/>
        <end position="157"/>
    </location>
</feature>
<evidence type="ECO:0000259" key="6">
    <source>
        <dbReference type="PROSITE" id="PS01124"/>
    </source>
</evidence>
<dbReference type="InterPro" id="IPR018062">
    <property type="entry name" value="HTH_AraC-typ_CS"/>
</dbReference>
<dbReference type="PANTHER" id="PTHR43280:SF29">
    <property type="entry name" value="ARAC-FAMILY TRANSCRIPTIONAL REGULATOR"/>
    <property type="match status" value="1"/>
</dbReference>
<protein>
    <submittedName>
        <fullName evidence="7">Helix-turn-helix transcriptional regulator</fullName>
    </submittedName>
</protein>
<gene>
    <name evidence="7" type="ORF">F0185_31745</name>
</gene>
<keyword evidence="2" id="KW-0238">DNA-binding</keyword>
<proteinExistence type="predicted"/>
<dbReference type="SUPFAM" id="SSF46689">
    <property type="entry name" value="Homeodomain-like"/>
    <property type="match status" value="1"/>
</dbReference>
<feature type="transmembrane region" description="Helical" evidence="5">
    <location>
        <begin position="38"/>
        <end position="57"/>
    </location>
</feature>
<dbReference type="Proteomes" id="UP000785613">
    <property type="component" value="Unassembled WGS sequence"/>
</dbReference>
<name>A0ABX0LUF2_9BURK</name>
<dbReference type="PROSITE" id="PS00041">
    <property type="entry name" value="HTH_ARAC_FAMILY_1"/>
    <property type="match status" value="1"/>
</dbReference>
<keyword evidence="5" id="KW-0472">Membrane</keyword>
<feature type="transmembrane region" description="Helical" evidence="5">
    <location>
        <begin position="205"/>
        <end position="223"/>
    </location>
</feature>
<sequence length="389" mass="41517">MTQSALSVLLLLAMGQGVFLAIALLAARQAELRGANRLLAALLLGSVAVIGHAWLGINHLYTTYPHSALAIATIGLLSGPLLYLYLRSALTERRLAARDWLHGAPFLLATVAMLPFYLQSAAAKLAWMQHRPVLPWYIGLSVLVKTAMFVCYVVASYRLMRGAAGGPLAGGLARLAKIWVIGAAGSVAAFGIEFFDVALPLSSDALGAIALACFVYATAFLAIRLPLGYRAQVPIPAPLPEPGPEPEPEPAPRYANKRLSEPDRASFLDALKRCMEVDQVYRNGELTLDELAALLAMTPHELSQLINDACGVNLQEYLNRYRVDALKVALLAPGQANASILELALACGFNSKTTLNRAFKKQTGLTPSEFRRGGARTGAESSSGTTPPG</sequence>
<feature type="region of interest" description="Disordered" evidence="4">
    <location>
        <begin position="365"/>
        <end position="389"/>
    </location>
</feature>
<dbReference type="Pfam" id="PF12833">
    <property type="entry name" value="HTH_18"/>
    <property type="match status" value="1"/>
</dbReference>
<dbReference type="EMBL" id="VUYU01000040">
    <property type="protein sequence ID" value="NHZ38127.1"/>
    <property type="molecule type" value="Genomic_DNA"/>
</dbReference>
<dbReference type="PANTHER" id="PTHR43280">
    <property type="entry name" value="ARAC-FAMILY TRANSCRIPTIONAL REGULATOR"/>
    <property type="match status" value="1"/>
</dbReference>
<accession>A0ABX0LUF2</accession>
<evidence type="ECO:0000256" key="1">
    <source>
        <dbReference type="ARBA" id="ARBA00023015"/>
    </source>
</evidence>
<evidence type="ECO:0000256" key="5">
    <source>
        <dbReference type="SAM" id="Phobius"/>
    </source>
</evidence>
<dbReference type="Gene3D" id="1.10.10.60">
    <property type="entry name" value="Homeodomain-like"/>
    <property type="match status" value="2"/>
</dbReference>
<keyword evidence="5" id="KW-0812">Transmembrane</keyword>
<feature type="transmembrane region" description="Helical" evidence="5">
    <location>
        <begin position="63"/>
        <end position="86"/>
    </location>
</feature>
<evidence type="ECO:0000313" key="7">
    <source>
        <dbReference type="EMBL" id="NHZ38127.1"/>
    </source>
</evidence>
<feature type="transmembrane region" description="Helical" evidence="5">
    <location>
        <begin position="6"/>
        <end position="26"/>
    </location>
</feature>
<dbReference type="SMART" id="SM00342">
    <property type="entry name" value="HTH_ARAC"/>
    <property type="match status" value="1"/>
</dbReference>